<dbReference type="PROSITE" id="PS50005">
    <property type="entry name" value="TPR"/>
    <property type="match status" value="2"/>
</dbReference>
<evidence type="ECO:0000313" key="5">
    <source>
        <dbReference type="Proteomes" id="UP000070252"/>
    </source>
</evidence>
<dbReference type="InterPro" id="IPR029044">
    <property type="entry name" value="Nucleotide-diphossugar_trans"/>
</dbReference>
<dbReference type="PANTHER" id="PTHR43630">
    <property type="entry name" value="POLY-BETA-1,6-N-ACETYL-D-GLUCOSAMINE SYNTHASE"/>
    <property type="match status" value="1"/>
</dbReference>
<dbReference type="InterPro" id="IPR019734">
    <property type="entry name" value="TPR_rpt"/>
</dbReference>
<dbReference type="Proteomes" id="UP000070252">
    <property type="component" value="Unassembled WGS sequence"/>
</dbReference>
<evidence type="ECO:0000313" key="6">
    <source>
        <dbReference type="Proteomes" id="UP000182783"/>
    </source>
</evidence>
<dbReference type="SUPFAM" id="SSF53448">
    <property type="entry name" value="Nucleotide-diphospho-sugar transferases"/>
    <property type="match status" value="1"/>
</dbReference>
<dbReference type="Gene3D" id="3.90.550.10">
    <property type="entry name" value="Spore Coat Polysaccharide Biosynthesis Protein SpsA, Chain A"/>
    <property type="match status" value="1"/>
</dbReference>
<feature type="domain" description="Glycosyltransferase 2-like" evidence="2">
    <location>
        <begin position="102"/>
        <end position="188"/>
    </location>
</feature>
<reference evidence="3 5" key="1">
    <citation type="submission" date="2015-08" db="EMBL/GenBank/DDBJ databases">
        <title>Genome of Paenibacillus jilunlii.</title>
        <authorList>
            <person name="Sant'Anna F.H."/>
            <person name="Ambrosini A."/>
            <person name="Souza R."/>
            <person name="Bach E."/>
            <person name="Fernandes G."/>
            <person name="Balsanelli E."/>
            <person name="Baura V.A."/>
            <person name="Pedrosa F.O."/>
            <person name="Souza E.M."/>
            <person name="Passaglia L."/>
        </authorList>
    </citation>
    <scope>NUCLEOTIDE SEQUENCE [LARGE SCALE GENOMIC DNA]</scope>
    <source>
        <strain evidence="3 5">DSM 23019</strain>
    </source>
</reference>
<dbReference type="Pfam" id="PF00515">
    <property type="entry name" value="TPR_1"/>
    <property type="match status" value="1"/>
</dbReference>
<dbReference type="CDD" id="cd02511">
    <property type="entry name" value="Beta4Glucosyltransferase"/>
    <property type="match status" value="1"/>
</dbReference>
<dbReference type="InterPro" id="IPR001173">
    <property type="entry name" value="Glyco_trans_2-like"/>
</dbReference>
<evidence type="ECO:0000313" key="3">
    <source>
        <dbReference type="EMBL" id="KWX74165.1"/>
    </source>
</evidence>
<dbReference type="SUPFAM" id="SSF48452">
    <property type="entry name" value="TPR-like"/>
    <property type="match status" value="2"/>
</dbReference>
<dbReference type="SMART" id="SM00028">
    <property type="entry name" value="TPR"/>
    <property type="match status" value="3"/>
</dbReference>
<keyword evidence="5" id="KW-1185">Reference proteome</keyword>
<protein>
    <submittedName>
        <fullName evidence="4">Tetratricopeptide repeat-containing protein</fullName>
    </submittedName>
</protein>
<dbReference type="EMBL" id="FNGM01000004">
    <property type="protein sequence ID" value="SDL59218.1"/>
    <property type="molecule type" value="Genomic_DNA"/>
</dbReference>
<organism evidence="4 6">
    <name type="scientific">Paenibacillus jilunlii</name>
    <dbReference type="NCBI Taxonomy" id="682956"/>
    <lineage>
        <taxon>Bacteria</taxon>
        <taxon>Bacillati</taxon>
        <taxon>Bacillota</taxon>
        <taxon>Bacilli</taxon>
        <taxon>Bacillales</taxon>
        <taxon>Paenibacillaceae</taxon>
        <taxon>Paenibacillus</taxon>
    </lineage>
</organism>
<name>A0A1G9LB73_9BACL</name>
<sequence length="492" mass="56498">MDPRHKLLSDLILSERYEEAEQLGKKHVQEFPIDPQGWLLLGEALMNQGHGQAAQKLFNRSVLLDPKATWMSFMQKELQKVPLGEVSDELKQLLSVPEVTVSAAIIVKDEERSIERCIQSILNAVDEIIVVDSGSTDQTLSILRKFPQVKVYQMKWNDSFAELRNEALSHVHSQWVFWLDADEWLHEEDRGLIRLTAGIFSRLKELIPALQPCIVNYVKDGTLQEFSVPRLFPTDKDIYFSGRIHEQIATAEEGIFTTRVLHKPVGIRLHHDGYEPQIKAGKDKANRNLKLLELMTEEEPTNPGWWYFLGRETMDSEGSKRSLECFEKVIEYGKDNRHFGRMAEVYMLMGKIHNSQSRLDQAEEYYRKALALHPDYPDAHFHLASIATLKAQKLLSTAMKHVQLAATGFHTYRGPVVPDQDICHWKADALKADIFVQNGQIAEGAALLRSLKLKAPNQKVISEKIKYIEKQKQQLLLQNLRLSNFERRDIGE</sequence>
<dbReference type="AlphaFoldDB" id="A0A1G9LB73"/>
<evidence type="ECO:0000256" key="1">
    <source>
        <dbReference type="PROSITE-ProRule" id="PRU00339"/>
    </source>
</evidence>
<dbReference type="PROSITE" id="PS50293">
    <property type="entry name" value="TPR_REGION"/>
    <property type="match status" value="1"/>
</dbReference>
<feature type="repeat" description="TPR" evidence="1">
    <location>
        <begin position="35"/>
        <end position="68"/>
    </location>
</feature>
<dbReference type="Pfam" id="PF00535">
    <property type="entry name" value="Glycos_transf_2"/>
    <property type="match status" value="1"/>
</dbReference>
<evidence type="ECO:0000259" key="2">
    <source>
        <dbReference type="Pfam" id="PF00535"/>
    </source>
</evidence>
<dbReference type="EMBL" id="LIPY01000115">
    <property type="protein sequence ID" value="KWX74165.1"/>
    <property type="molecule type" value="Genomic_DNA"/>
</dbReference>
<keyword evidence="1" id="KW-0802">TPR repeat</keyword>
<proteinExistence type="predicted"/>
<dbReference type="PANTHER" id="PTHR43630:SF2">
    <property type="entry name" value="GLYCOSYLTRANSFERASE"/>
    <property type="match status" value="1"/>
</dbReference>
<dbReference type="InterPro" id="IPR011990">
    <property type="entry name" value="TPR-like_helical_dom_sf"/>
</dbReference>
<evidence type="ECO:0000313" key="4">
    <source>
        <dbReference type="EMBL" id="SDL59218.1"/>
    </source>
</evidence>
<dbReference type="OrthoDB" id="9815923at2"/>
<dbReference type="RefSeq" id="WP_062523812.1">
    <property type="nucleotide sequence ID" value="NZ_CP048429.1"/>
</dbReference>
<dbReference type="Proteomes" id="UP000182783">
    <property type="component" value="Unassembled WGS sequence"/>
</dbReference>
<feature type="repeat" description="TPR" evidence="1">
    <location>
        <begin position="343"/>
        <end position="376"/>
    </location>
</feature>
<reference evidence="4 6" key="2">
    <citation type="submission" date="2016-10" db="EMBL/GenBank/DDBJ databases">
        <authorList>
            <person name="de Groot N.N."/>
        </authorList>
    </citation>
    <scope>NUCLEOTIDE SEQUENCE [LARGE SCALE GENOMIC DNA]</scope>
    <source>
        <strain evidence="4 6">CGMCC 1.10239</strain>
    </source>
</reference>
<gene>
    <name evidence="3" type="ORF">AML91_15420</name>
    <name evidence="4" type="ORF">SAMN05216191_1042</name>
</gene>
<dbReference type="Pfam" id="PF14559">
    <property type="entry name" value="TPR_19"/>
    <property type="match status" value="1"/>
</dbReference>
<accession>A0A1G9LB73</accession>
<dbReference type="Gene3D" id="1.25.40.10">
    <property type="entry name" value="Tetratricopeptide repeat domain"/>
    <property type="match status" value="2"/>
</dbReference>